<dbReference type="PATRIC" id="fig|1050174.4.peg.514"/>
<gene>
    <name evidence="2" type="ORF">CEPID_02525</name>
</gene>
<accession>A0A0G3GMC6</accession>
<reference evidence="2 3" key="1">
    <citation type="submission" date="2015-05" db="EMBL/GenBank/DDBJ databases">
        <title>Complete genome sequence of Corynebacterium epidermidicanis DSM 45586, isolated from the skin of a dog suffering from pruritus.</title>
        <authorList>
            <person name="Ruckert C."/>
            <person name="Albersmeier A."/>
            <person name="Winkler A."/>
            <person name="Tauch A."/>
        </authorList>
    </citation>
    <scope>NUCLEOTIDE SEQUENCE [LARGE SCALE GENOMIC DNA]</scope>
    <source>
        <strain evidence="2 3">DSM 45586</strain>
    </source>
</reference>
<keyword evidence="3" id="KW-1185">Reference proteome</keyword>
<organism evidence="2 3">
    <name type="scientific">Corynebacterium epidermidicanis</name>
    <dbReference type="NCBI Taxonomy" id="1050174"/>
    <lineage>
        <taxon>Bacteria</taxon>
        <taxon>Bacillati</taxon>
        <taxon>Actinomycetota</taxon>
        <taxon>Actinomycetes</taxon>
        <taxon>Mycobacteriales</taxon>
        <taxon>Corynebacteriaceae</taxon>
        <taxon>Corynebacterium</taxon>
    </lineage>
</organism>
<dbReference type="Pfam" id="PF07077">
    <property type="entry name" value="DUF1345"/>
    <property type="match status" value="1"/>
</dbReference>
<keyword evidence="1" id="KW-0472">Membrane</keyword>
<feature type="transmembrane region" description="Helical" evidence="1">
    <location>
        <begin position="12"/>
        <end position="28"/>
    </location>
</feature>
<name>A0A0G3GMC6_9CORY</name>
<protein>
    <submittedName>
        <fullName evidence="2">Putative membrane protein</fullName>
    </submittedName>
</protein>
<dbReference type="AlphaFoldDB" id="A0A0G3GMC6"/>
<feature type="transmembrane region" description="Helical" evidence="1">
    <location>
        <begin position="183"/>
        <end position="204"/>
    </location>
</feature>
<dbReference type="RefSeq" id="WP_052843306.1">
    <property type="nucleotide sequence ID" value="NZ_CP011541.1"/>
</dbReference>
<evidence type="ECO:0000256" key="1">
    <source>
        <dbReference type="SAM" id="Phobius"/>
    </source>
</evidence>
<dbReference type="OrthoDB" id="64737at2"/>
<dbReference type="EMBL" id="CP011541">
    <property type="protein sequence ID" value="AKK02386.1"/>
    <property type="molecule type" value="Genomic_DNA"/>
</dbReference>
<dbReference type="KEGG" id="cei:CEPID_02525"/>
<feature type="transmembrane region" description="Helical" evidence="1">
    <location>
        <begin position="77"/>
        <end position="95"/>
    </location>
</feature>
<feature type="transmembrane region" description="Helical" evidence="1">
    <location>
        <begin position="34"/>
        <end position="56"/>
    </location>
</feature>
<sequence>MKRIHSGWNRMLYAFALGAVAATLGSFMSIPIAILLAITVTTGSFVISGWAATWPLDARGTQRHVSQEDYSPLIDELVVLATVAASVVCIVVLQLGKQQLPLLDSGLTILAVSLSWACVHFMYAVRYAHAYYQRDGGIDFNSPESPQFSDFLYFSYNLGMTYQVSDTSVSSPQLRAIILRHCLLAYGFGVFILATAVNLTVGLISA</sequence>
<dbReference type="Proteomes" id="UP000035368">
    <property type="component" value="Chromosome"/>
</dbReference>
<feature type="transmembrane region" description="Helical" evidence="1">
    <location>
        <begin position="107"/>
        <end position="125"/>
    </location>
</feature>
<proteinExistence type="predicted"/>
<dbReference type="InterPro" id="IPR009781">
    <property type="entry name" value="DUF1345"/>
</dbReference>
<evidence type="ECO:0000313" key="2">
    <source>
        <dbReference type="EMBL" id="AKK02386.1"/>
    </source>
</evidence>
<keyword evidence="1" id="KW-1133">Transmembrane helix</keyword>
<evidence type="ECO:0000313" key="3">
    <source>
        <dbReference type="Proteomes" id="UP000035368"/>
    </source>
</evidence>
<keyword evidence="1" id="KW-0812">Transmembrane</keyword>